<comment type="caution">
    <text evidence="1">The sequence shown here is derived from an EMBL/GenBank/DDBJ whole genome shotgun (WGS) entry which is preliminary data.</text>
</comment>
<dbReference type="Proteomes" id="UP000052015">
    <property type="component" value="Unassembled WGS sequence"/>
</dbReference>
<reference evidence="1 2" key="1">
    <citation type="submission" date="2015-09" db="EMBL/GenBank/DDBJ databases">
        <title>Draft genome sequence of a Caloramator mitchellensis, a moderate thermophile from the Great Artesian Basin of Australia.</title>
        <authorList>
            <person name="Patel B.K."/>
        </authorList>
    </citation>
    <scope>NUCLEOTIDE SEQUENCE [LARGE SCALE GENOMIC DNA]</scope>
    <source>
        <strain evidence="1 2">VF08</strain>
    </source>
</reference>
<proteinExistence type="predicted"/>
<evidence type="ECO:0000313" key="2">
    <source>
        <dbReference type="Proteomes" id="UP000052015"/>
    </source>
</evidence>
<gene>
    <name evidence="1" type="ORF">ABG79_02362</name>
</gene>
<dbReference type="AlphaFoldDB" id="A0A0R3JR09"/>
<dbReference type="RefSeq" id="WP_160318246.1">
    <property type="nucleotide sequence ID" value="NZ_LKHP01000024.1"/>
</dbReference>
<sequence>MSNSANLLMLQIVASMLEGIQKSKAYDDKLKVELSMSVLKQTIESLKEVIKNDSFNLQ</sequence>
<keyword evidence="2" id="KW-1185">Reference proteome</keyword>
<accession>A0A0R3JR09</accession>
<dbReference type="STRING" id="908809.ABG79_02362"/>
<evidence type="ECO:0000313" key="1">
    <source>
        <dbReference type="EMBL" id="KRQ85848.1"/>
    </source>
</evidence>
<protein>
    <submittedName>
        <fullName evidence="1">Uncharacterized protein</fullName>
    </submittedName>
</protein>
<name>A0A0R3JR09_CALMK</name>
<organism evidence="1 2">
    <name type="scientific">Caloramator mitchellensis</name>
    <dbReference type="NCBI Taxonomy" id="908809"/>
    <lineage>
        <taxon>Bacteria</taxon>
        <taxon>Bacillati</taxon>
        <taxon>Bacillota</taxon>
        <taxon>Clostridia</taxon>
        <taxon>Eubacteriales</taxon>
        <taxon>Clostridiaceae</taxon>
        <taxon>Caloramator</taxon>
    </lineage>
</organism>
<dbReference type="EMBL" id="LKHP01000024">
    <property type="protein sequence ID" value="KRQ85848.1"/>
    <property type="molecule type" value="Genomic_DNA"/>
</dbReference>